<comment type="caution">
    <text evidence="10">The sequence shown here is derived from an EMBL/GenBank/DDBJ whole genome shotgun (WGS) entry which is preliminary data.</text>
</comment>
<dbReference type="EMBL" id="FQUI01000023">
    <property type="protein sequence ID" value="SHE93754.1"/>
    <property type="molecule type" value="Genomic_DNA"/>
</dbReference>
<keyword evidence="6 10" id="KW-0067">ATP-binding</keyword>
<evidence type="ECO:0000256" key="7">
    <source>
        <dbReference type="ARBA" id="ARBA00022967"/>
    </source>
</evidence>
<dbReference type="Pfam" id="PF00005">
    <property type="entry name" value="ABC_tran"/>
    <property type="match status" value="2"/>
</dbReference>
<organism evidence="10 11">
    <name type="scientific">Marinitoga hydrogenitolerans (strain DSM 16785 / JCM 12826 / AT1271)</name>
    <dbReference type="NCBI Taxonomy" id="1122195"/>
    <lineage>
        <taxon>Bacteria</taxon>
        <taxon>Thermotogati</taxon>
        <taxon>Thermotogota</taxon>
        <taxon>Thermotogae</taxon>
        <taxon>Petrotogales</taxon>
        <taxon>Petrotogaceae</taxon>
        <taxon>Marinitoga</taxon>
    </lineage>
</organism>
<dbReference type="SMART" id="SM00382">
    <property type="entry name" value="AAA"/>
    <property type="match status" value="1"/>
</dbReference>
<dbReference type="GO" id="GO:0005886">
    <property type="term" value="C:plasma membrane"/>
    <property type="evidence" value="ECO:0007669"/>
    <property type="project" value="UniProtKB-SubCell"/>
</dbReference>
<evidence type="ECO:0000256" key="4">
    <source>
        <dbReference type="ARBA" id="ARBA00022737"/>
    </source>
</evidence>
<evidence type="ECO:0000313" key="10">
    <source>
        <dbReference type="EMBL" id="SHE93754.1"/>
    </source>
</evidence>
<dbReference type="SUPFAM" id="SSF52540">
    <property type="entry name" value="P-loop containing nucleoside triphosphate hydrolases"/>
    <property type="match status" value="2"/>
</dbReference>
<evidence type="ECO:0000256" key="2">
    <source>
        <dbReference type="ARBA" id="ARBA00022448"/>
    </source>
</evidence>
<dbReference type="STRING" id="1122195.SAMN02745164_01445"/>
<keyword evidence="4" id="KW-0677">Repeat</keyword>
<keyword evidence="3" id="KW-1003">Cell membrane</keyword>
<sequence length="530" mass="59346">MSIDLSSINKKEYAVIMKDIVKQFPKVLANDHVNFFVKKGEVHSIIGENGAGKSTLMNQLYGLYTPTSGDIYILGEKKVFKGPGDAIRSGIGMVHQHFMLVDTLTVAENIVLGSEPKTGMIFDLKRARKEVKELSEKYGLFVDVDAKIEDIPVGMQQRVEILKTIYRGAEILILDEPTAVLTPQETEELFGIIRKLKEDGKTIIFISHKLHEVMEISDNITVMRLGKVTGNVAAKDTNARELANMMVGREVVLRIEKKEKTPGNVAVEVENLWVKDNRNLEAVKGISFKIRKGEVLGVAGVAGNGQTELVEALTGLRKIEKGKYIYNGEDVTKKTVRELRERNIGHIPEDRYKYAMVKEFPNYYNLILGKHYKEPFAKNGFLNHKVINKNADILIKRFDVRPPDGTIPTGNLSGGNQQKVVIAREVSFNPEFIVIAQPTRGLDVGAIEYVHKEILNLRDKDVAVLLVSMELEEVLSLSDRIIVMYEGEIMGEVKPEEVTIEELGLMMAGHKIEDIKLEEKLAHGGDSIEN</sequence>
<dbReference type="InterPro" id="IPR003439">
    <property type="entry name" value="ABC_transporter-like_ATP-bd"/>
</dbReference>
<evidence type="ECO:0000256" key="1">
    <source>
        <dbReference type="ARBA" id="ARBA00004202"/>
    </source>
</evidence>
<keyword evidence="7" id="KW-1278">Translocase</keyword>
<evidence type="ECO:0000256" key="8">
    <source>
        <dbReference type="ARBA" id="ARBA00023136"/>
    </source>
</evidence>
<dbReference type="GO" id="GO:0005524">
    <property type="term" value="F:ATP binding"/>
    <property type="evidence" value="ECO:0007669"/>
    <property type="project" value="UniProtKB-KW"/>
</dbReference>
<dbReference type="InterPro" id="IPR017871">
    <property type="entry name" value="ABC_transporter-like_CS"/>
</dbReference>
<evidence type="ECO:0000313" key="11">
    <source>
        <dbReference type="Proteomes" id="UP000184334"/>
    </source>
</evidence>
<dbReference type="FunFam" id="3.40.50.300:FF:000127">
    <property type="entry name" value="Ribose import ATP-binding protein RbsA"/>
    <property type="match status" value="1"/>
</dbReference>
<dbReference type="Proteomes" id="UP000184334">
    <property type="component" value="Unassembled WGS sequence"/>
</dbReference>
<dbReference type="PANTHER" id="PTHR43790:SF4">
    <property type="entry name" value="GUANOSINE IMPORT ATP-BINDING PROTEIN NUPO"/>
    <property type="match status" value="1"/>
</dbReference>
<evidence type="ECO:0000256" key="3">
    <source>
        <dbReference type="ARBA" id="ARBA00022475"/>
    </source>
</evidence>
<dbReference type="CDD" id="cd03216">
    <property type="entry name" value="ABC_Carb_Monos_I"/>
    <property type="match status" value="1"/>
</dbReference>
<feature type="domain" description="ABC transporter" evidence="9">
    <location>
        <begin position="15"/>
        <end position="250"/>
    </location>
</feature>
<dbReference type="PROSITE" id="PS00211">
    <property type="entry name" value="ABC_TRANSPORTER_1"/>
    <property type="match status" value="1"/>
</dbReference>
<evidence type="ECO:0000259" key="9">
    <source>
        <dbReference type="PROSITE" id="PS50893"/>
    </source>
</evidence>
<protein>
    <submittedName>
        <fullName evidence="10">Nucleoside ABC transporter ATP-binding protein</fullName>
    </submittedName>
</protein>
<evidence type="ECO:0000256" key="5">
    <source>
        <dbReference type="ARBA" id="ARBA00022741"/>
    </source>
</evidence>
<accession>A0A1M4XJM9</accession>
<proteinExistence type="predicted"/>
<evidence type="ECO:0000256" key="6">
    <source>
        <dbReference type="ARBA" id="ARBA00022840"/>
    </source>
</evidence>
<gene>
    <name evidence="10" type="ORF">SAMN02745164_01445</name>
</gene>
<dbReference type="AlphaFoldDB" id="A0A1M4XJM9"/>
<dbReference type="InterPro" id="IPR027417">
    <property type="entry name" value="P-loop_NTPase"/>
</dbReference>
<keyword evidence="8" id="KW-0472">Membrane</keyword>
<dbReference type="GO" id="GO:0016887">
    <property type="term" value="F:ATP hydrolysis activity"/>
    <property type="evidence" value="ECO:0007669"/>
    <property type="project" value="InterPro"/>
</dbReference>
<dbReference type="CDD" id="cd03215">
    <property type="entry name" value="ABC_Carb_Monos_II"/>
    <property type="match status" value="1"/>
</dbReference>
<dbReference type="Gene3D" id="3.40.50.300">
    <property type="entry name" value="P-loop containing nucleotide triphosphate hydrolases"/>
    <property type="match status" value="2"/>
</dbReference>
<dbReference type="PANTHER" id="PTHR43790">
    <property type="entry name" value="CARBOHYDRATE TRANSPORT ATP-BINDING PROTEIN MG119-RELATED"/>
    <property type="match status" value="1"/>
</dbReference>
<name>A0A1M4XJM9_MARH1</name>
<dbReference type="InterPro" id="IPR003593">
    <property type="entry name" value="AAA+_ATPase"/>
</dbReference>
<dbReference type="InterPro" id="IPR050107">
    <property type="entry name" value="ABC_carbohydrate_import_ATPase"/>
</dbReference>
<comment type="subcellular location">
    <subcellularLocation>
        <location evidence="1">Cell membrane</location>
        <topology evidence="1">Peripheral membrane protein</topology>
    </subcellularLocation>
</comment>
<keyword evidence="11" id="KW-1185">Reference proteome</keyword>
<feature type="domain" description="ABC transporter" evidence="9">
    <location>
        <begin position="267"/>
        <end position="511"/>
    </location>
</feature>
<dbReference type="PROSITE" id="PS50893">
    <property type="entry name" value="ABC_TRANSPORTER_2"/>
    <property type="match status" value="2"/>
</dbReference>
<keyword evidence="2" id="KW-0813">Transport</keyword>
<reference evidence="10" key="1">
    <citation type="submission" date="2016-11" db="EMBL/GenBank/DDBJ databases">
        <authorList>
            <person name="Varghese N."/>
            <person name="Submissions S."/>
        </authorList>
    </citation>
    <scope>NUCLEOTIDE SEQUENCE [LARGE SCALE GENOMIC DNA]</scope>
    <source>
        <strain evidence="10">DSM 16785</strain>
    </source>
</reference>
<keyword evidence="5" id="KW-0547">Nucleotide-binding</keyword>